<proteinExistence type="predicted"/>
<evidence type="ECO:0000313" key="1">
    <source>
        <dbReference type="EMBL" id="CDW90663.1"/>
    </source>
</evidence>
<name>A0A078BAS0_STYLE</name>
<evidence type="ECO:0000313" key="2">
    <source>
        <dbReference type="Proteomes" id="UP000039865"/>
    </source>
</evidence>
<reference evidence="1 2" key="1">
    <citation type="submission" date="2014-06" db="EMBL/GenBank/DDBJ databases">
        <authorList>
            <person name="Swart Estienne"/>
        </authorList>
    </citation>
    <scope>NUCLEOTIDE SEQUENCE [LARGE SCALE GENOMIC DNA]</scope>
    <source>
        <strain evidence="1 2">130c</strain>
    </source>
</reference>
<gene>
    <name evidence="1" type="primary">Contig13530.g14440</name>
    <name evidence="1" type="ORF">STYLEM_19808</name>
</gene>
<keyword evidence="2" id="KW-1185">Reference proteome</keyword>
<organism evidence="1 2">
    <name type="scientific">Stylonychia lemnae</name>
    <name type="common">Ciliate</name>
    <dbReference type="NCBI Taxonomy" id="5949"/>
    <lineage>
        <taxon>Eukaryota</taxon>
        <taxon>Sar</taxon>
        <taxon>Alveolata</taxon>
        <taxon>Ciliophora</taxon>
        <taxon>Intramacronucleata</taxon>
        <taxon>Spirotrichea</taxon>
        <taxon>Stichotrichia</taxon>
        <taxon>Sporadotrichida</taxon>
        <taxon>Oxytrichidae</taxon>
        <taxon>Stylonychinae</taxon>
        <taxon>Stylonychia</taxon>
    </lineage>
</organism>
<sequence>MQKSLAQINDGKNKGASDENTYYNSTLKFLESQLSALKQNYQQMASFRKIGSIDSNKEMVDILIKQFLLAIKCKFNVPLKKEQVEQDTTQDILTNISTMQQQSNQLLETLTADINNSFIKKDDDFNFIQKQFEDLAHKMQQNQIELIRQLKDIGNSVNQQELQQDFQKKMKEDQKKFIETVLEKEREKRAAMIGKVQEVQNIYMNIVTKLISKLPSLEIQIKKEFVVQAEVFTGPEKKDSICRTLNLDEYYDKVGNKLIRSQADLNKIIVPRESEKAEGSQ</sequence>
<dbReference type="EMBL" id="CCKQ01018682">
    <property type="protein sequence ID" value="CDW90663.1"/>
    <property type="molecule type" value="Genomic_DNA"/>
</dbReference>
<dbReference type="AlphaFoldDB" id="A0A078BAS0"/>
<protein>
    <submittedName>
        <fullName evidence="1">Uncharacterized protein</fullName>
    </submittedName>
</protein>
<dbReference type="Proteomes" id="UP000039865">
    <property type="component" value="Unassembled WGS sequence"/>
</dbReference>
<accession>A0A078BAS0</accession>
<dbReference type="InParanoid" id="A0A078BAS0"/>